<comment type="catalytic activity">
    <reaction evidence="1">
        <text>D-mannose 6-phosphate = D-fructose 6-phosphate</text>
        <dbReference type="Rhea" id="RHEA:12356"/>
        <dbReference type="ChEBI" id="CHEBI:58735"/>
        <dbReference type="ChEBI" id="CHEBI:61527"/>
        <dbReference type="EC" id="5.3.1.8"/>
    </reaction>
</comment>
<dbReference type="EC" id="5.3.1.8" evidence="3"/>
<keyword evidence="5 8" id="KW-0862">Zinc</keyword>
<evidence type="ECO:0000256" key="8">
    <source>
        <dbReference type="PIRSR" id="PIRSR001480-2"/>
    </source>
</evidence>
<dbReference type="GO" id="GO:0004476">
    <property type="term" value="F:mannose-6-phosphate isomerase activity"/>
    <property type="evidence" value="ECO:0007669"/>
    <property type="project" value="UniProtKB-EC"/>
</dbReference>
<gene>
    <name evidence="10" type="primary">manA</name>
    <name evidence="10" type="ORF">NCTC13354_00793</name>
</gene>
<keyword evidence="4 8" id="KW-0479">Metal-binding</keyword>
<feature type="binding site" evidence="8">
    <location>
        <position position="118"/>
    </location>
    <ligand>
        <name>Zn(2+)</name>
        <dbReference type="ChEBI" id="CHEBI:29105"/>
    </ligand>
</feature>
<dbReference type="InterPro" id="IPR011051">
    <property type="entry name" value="RmlC_Cupin_sf"/>
</dbReference>
<dbReference type="Pfam" id="PF20511">
    <property type="entry name" value="PMI_typeI_cat"/>
    <property type="match status" value="1"/>
</dbReference>
<dbReference type="EMBL" id="LR134476">
    <property type="protein sequence ID" value="VEI13091.1"/>
    <property type="molecule type" value="Genomic_DNA"/>
</dbReference>
<evidence type="ECO:0000256" key="4">
    <source>
        <dbReference type="ARBA" id="ARBA00022723"/>
    </source>
</evidence>
<dbReference type="KEGG" id="tbw:NCTC13354_00793"/>
<dbReference type="InterPro" id="IPR016305">
    <property type="entry name" value="Mannose-6-P_Isomerase"/>
</dbReference>
<evidence type="ECO:0000256" key="6">
    <source>
        <dbReference type="ARBA" id="ARBA00023235"/>
    </source>
</evidence>
<dbReference type="InterPro" id="IPR046457">
    <property type="entry name" value="PMI_typeI_cat"/>
</dbReference>
<name>A0A3S4UYN7_9ACTO</name>
<dbReference type="Gene3D" id="1.10.441.10">
    <property type="entry name" value="Phosphomannose Isomerase, domain 2"/>
    <property type="match status" value="1"/>
</dbReference>
<proteinExistence type="inferred from homology"/>
<dbReference type="GO" id="GO:0005829">
    <property type="term" value="C:cytosol"/>
    <property type="evidence" value="ECO:0007669"/>
    <property type="project" value="TreeGrafter"/>
</dbReference>
<evidence type="ECO:0000256" key="2">
    <source>
        <dbReference type="ARBA" id="ARBA00010772"/>
    </source>
</evidence>
<dbReference type="PANTHER" id="PTHR10309:SF0">
    <property type="entry name" value="MANNOSE-6-PHOSPHATE ISOMERASE"/>
    <property type="match status" value="1"/>
</dbReference>
<feature type="domain" description="Phosphomannose isomerase type I catalytic" evidence="9">
    <location>
        <begin position="4"/>
        <end position="170"/>
    </location>
</feature>
<keyword evidence="6 10" id="KW-0413">Isomerase</keyword>
<dbReference type="GO" id="GO:0008270">
    <property type="term" value="F:zinc ion binding"/>
    <property type="evidence" value="ECO:0007669"/>
    <property type="project" value="InterPro"/>
</dbReference>
<dbReference type="SUPFAM" id="SSF51182">
    <property type="entry name" value="RmlC-like cupins"/>
    <property type="match status" value="1"/>
</dbReference>
<feature type="binding site" evidence="8">
    <location>
        <position position="120"/>
    </location>
    <ligand>
        <name>Zn(2+)</name>
        <dbReference type="ChEBI" id="CHEBI:29105"/>
    </ligand>
</feature>
<evidence type="ECO:0000313" key="10">
    <source>
        <dbReference type="EMBL" id="VEI13091.1"/>
    </source>
</evidence>
<evidence type="ECO:0000256" key="3">
    <source>
        <dbReference type="ARBA" id="ARBA00011956"/>
    </source>
</evidence>
<dbReference type="InterPro" id="IPR001250">
    <property type="entry name" value="Man6P_Isoase-1"/>
</dbReference>
<dbReference type="OrthoDB" id="9792649at2"/>
<evidence type="ECO:0000313" key="11">
    <source>
        <dbReference type="Proteomes" id="UP000269542"/>
    </source>
</evidence>
<dbReference type="PRINTS" id="PR00714">
    <property type="entry name" value="MAN6PISMRASE"/>
</dbReference>
<dbReference type="Proteomes" id="UP000269542">
    <property type="component" value="Chromosome"/>
</dbReference>
<evidence type="ECO:0000256" key="1">
    <source>
        <dbReference type="ARBA" id="ARBA00000757"/>
    </source>
</evidence>
<evidence type="ECO:0000259" key="9">
    <source>
        <dbReference type="Pfam" id="PF20511"/>
    </source>
</evidence>
<feature type="active site" evidence="7">
    <location>
        <position position="303"/>
    </location>
</feature>
<comment type="similarity">
    <text evidence="2">Belongs to the mannose-6-phosphate isomerase type 1 family.</text>
</comment>
<dbReference type="PANTHER" id="PTHR10309">
    <property type="entry name" value="MANNOSE-6-PHOSPHATE ISOMERASE"/>
    <property type="match status" value="1"/>
</dbReference>
<comment type="cofactor">
    <cofactor evidence="8">
        <name>Zn(2+)</name>
        <dbReference type="ChEBI" id="CHEBI:29105"/>
    </cofactor>
    <text evidence="8">Binds 1 zinc ion per subunit.</text>
</comment>
<sequence>MHVIQGRVKDYDWGAAHLIPGTFGKPAASFPVAELWLGAHPAGPARCDVDSRAIALNDADLAAGEAGRHARERAASDLRGYIAADPEGTLGADVVNHHGGQLPYLLKLIAPAKPLSLQVHPSLEQARIGFDREEAAGIDVDAAERSYKDRNHKPELVYAMTQFEALVGFRTPRRILGVLEGLNTELTDALAACIRAQPDARGVRDAFASLLQEDTRPDAQAVADVVAACQNRPADDSPSPRADAIIAKLAANYPGDPGAVASLLLNPVTLQPGEAMFTPAGTVHAYTSGLGLEIMANSDNVLRAGLTSKYVNVPELLNIVETVAAPPIRIAPERISPIQSTHYAPVDDFELSIIELRHANRTASIRGAGPRIILALEGACELWTESGQQHVLNTGQAVFVRADDGKVRARGFGRFVQADVP</sequence>
<dbReference type="NCBIfam" id="TIGR00218">
    <property type="entry name" value="manA"/>
    <property type="match status" value="1"/>
</dbReference>
<dbReference type="InterPro" id="IPR014710">
    <property type="entry name" value="RmlC-like_jellyroll"/>
</dbReference>
<dbReference type="PIRSF" id="PIRSF001480">
    <property type="entry name" value="Mannose-6-phosphate_isomerase"/>
    <property type="match status" value="1"/>
</dbReference>
<accession>A0A3S4UYN7</accession>
<dbReference type="Gene3D" id="2.60.120.10">
    <property type="entry name" value="Jelly Rolls"/>
    <property type="match status" value="2"/>
</dbReference>
<protein>
    <recommendedName>
        <fullName evidence="3">mannose-6-phosphate isomerase</fullName>
        <ecNumber evidence="3">5.3.1.8</ecNumber>
    </recommendedName>
</protein>
<feature type="binding site" evidence="8">
    <location>
        <position position="284"/>
    </location>
    <ligand>
        <name>Zn(2+)</name>
        <dbReference type="ChEBI" id="CHEBI:29105"/>
    </ligand>
</feature>
<dbReference type="GO" id="GO:0005975">
    <property type="term" value="P:carbohydrate metabolic process"/>
    <property type="evidence" value="ECO:0007669"/>
    <property type="project" value="InterPro"/>
</dbReference>
<dbReference type="CDD" id="cd07011">
    <property type="entry name" value="cupin_PMI_type_I_N"/>
    <property type="match status" value="1"/>
</dbReference>
<dbReference type="RefSeq" id="WP_126416239.1">
    <property type="nucleotide sequence ID" value="NZ_LR134476.1"/>
</dbReference>
<organism evidence="10 11">
    <name type="scientific">Trueperella bialowiezensis</name>
    <dbReference type="NCBI Taxonomy" id="312285"/>
    <lineage>
        <taxon>Bacteria</taxon>
        <taxon>Bacillati</taxon>
        <taxon>Actinomycetota</taxon>
        <taxon>Actinomycetes</taxon>
        <taxon>Actinomycetales</taxon>
        <taxon>Actinomycetaceae</taxon>
        <taxon>Trueperella</taxon>
    </lineage>
</organism>
<reference evidence="10 11" key="1">
    <citation type="submission" date="2018-12" db="EMBL/GenBank/DDBJ databases">
        <authorList>
            <consortium name="Pathogen Informatics"/>
        </authorList>
    </citation>
    <scope>NUCLEOTIDE SEQUENCE [LARGE SCALE GENOMIC DNA]</scope>
    <source>
        <strain evidence="10 11">NCTC13354</strain>
    </source>
</reference>
<keyword evidence="11" id="KW-1185">Reference proteome</keyword>
<feature type="binding site" evidence="8">
    <location>
        <position position="155"/>
    </location>
    <ligand>
        <name>Zn(2+)</name>
        <dbReference type="ChEBI" id="CHEBI:29105"/>
    </ligand>
</feature>
<dbReference type="PROSITE" id="PS00965">
    <property type="entry name" value="PMI_I_1"/>
    <property type="match status" value="1"/>
</dbReference>
<dbReference type="InterPro" id="IPR018050">
    <property type="entry name" value="Pmannose_isomerase-type1_CS"/>
</dbReference>
<dbReference type="AlphaFoldDB" id="A0A3S4UYN7"/>
<evidence type="ECO:0000256" key="5">
    <source>
        <dbReference type="ARBA" id="ARBA00022833"/>
    </source>
</evidence>
<evidence type="ECO:0000256" key="7">
    <source>
        <dbReference type="PIRSR" id="PIRSR001480-1"/>
    </source>
</evidence>
<dbReference type="GO" id="GO:0009298">
    <property type="term" value="P:GDP-mannose biosynthetic process"/>
    <property type="evidence" value="ECO:0007669"/>
    <property type="project" value="InterPro"/>
</dbReference>